<reference evidence="2 3" key="1">
    <citation type="journal article" date="2021" name="bioRxiv">
        <title>Chromosome-scale and haplotype-resolved genome assembly of a tetraploid potato cultivar.</title>
        <authorList>
            <person name="Sun H."/>
            <person name="Jiao W.-B."/>
            <person name="Krause K."/>
            <person name="Campoy J.A."/>
            <person name="Goel M."/>
            <person name="Folz-Donahue K."/>
            <person name="Kukat C."/>
            <person name="Huettel B."/>
            <person name="Schneeberger K."/>
        </authorList>
    </citation>
    <scope>NUCLEOTIDE SEQUENCE [LARGE SCALE GENOMIC DNA]</scope>
    <source>
        <strain evidence="2">SolTubOtavaFocal</strain>
        <tissue evidence="2">Leaves</tissue>
    </source>
</reference>
<dbReference type="Gene3D" id="2.40.160.200">
    <property type="entry name" value="LURP1-related"/>
    <property type="match status" value="1"/>
</dbReference>
<evidence type="ECO:0000256" key="1">
    <source>
        <dbReference type="ARBA" id="ARBA00005437"/>
    </source>
</evidence>
<name>A0ABQ7TS82_SOLTU</name>
<comment type="caution">
    <text evidence="2">The sequence shown here is derived from an EMBL/GenBank/DDBJ whole genome shotgun (WGS) entry which is preliminary data.</text>
</comment>
<dbReference type="InterPro" id="IPR025659">
    <property type="entry name" value="Tubby-like_C"/>
</dbReference>
<keyword evidence="3" id="KW-1185">Reference proteome</keyword>
<dbReference type="Pfam" id="PF04525">
    <property type="entry name" value="LOR"/>
    <property type="match status" value="1"/>
</dbReference>
<dbReference type="PANTHER" id="PTHR31087">
    <property type="match status" value="1"/>
</dbReference>
<dbReference type="EMBL" id="JAIVGD010000028">
    <property type="protein sequence ID" value="KAH0737589.1"/>
    <property type="molecule type" value="Genomic_DNA"/>
</dbReference>
<evidence type="ECO:0008006" key="4">
    <source>
        <dbReference type="Google" id="ProtNLM"/>
    </source>
</evidence>
<organism evidence="2 3">
    <name type="scientific">Solanum tuberosum</name>
    <name type="common">Potato</name>
    <dbReference type="NCBI Taxonomy" id="4113"/>
    <lineage>
        <taxon>Eukaryota</taxon>
        <taxon>Viridiplantae</taxon>
        <taxon>Streptophyta</taxon>
        <taxon>Embryophyta</taxon>
        <taxon>Tracheophyta</taxon>
        <taxon>Spermatophyta</taxon>
        <taxon>Magnoliopsida</taxon>
        <taxon>eudicotyledons</taxon>
        <taxon>Gunneridae</taxon>
        <taxon>Pentapetalae</taxon>
        <taxon>asterids</taxon>
        <taxon>lamiids</taxon>
        <taxon>Solanales</taxon>
        <taxon>Solanaceae</taxon>
        <taxon>Solanoideae</taxon>
        <taxon>Solaneae</taxon>
        <taxon>Solanum</taxon>
    </lineage>
</organism>
<dbReference type="SUPFAM" id="SSF54518">
    <property type="entry name" value="Tubby C-terminal domain-like"/>
    <property type="match status" value="1"/>
</dbReference>
<dbReference type="PANTHER" id="PTHR31087:SF120">
    <property type="entry name" value="PROTEIN LURP-ONE-RELATED 10-LIKE"/>
    <property type="match status" value="1"/>
</dbReference>
<dbReference type="Proteomes" id="UP000826656">
    <property type="component" value="Unassembled WGS sequence"/>
</dbReference>
<evidence type="ECO:0000313" key="3">
    <source>
        <dbReference type="Proteomes" id="UP000826656"/>
    </source>
</evidence>
<dbReference type="InterPro" id="IPR038595">
    <property type="entry name" value="LOR_sf"/>
</dbReference>
<proteinExistence type="inferred from homology"/>
<dbReference type="InterPro" id="IPR007612">
    <property type="entry name" value="LOR"/>
</dbReference>
<accession>A0ABQ7TS82</accession>
<gene>
    <name evidence="2" type="ORF">KY290_036294</name>
</gene>
<evidence type="ECO:0000313" key="2">
    <source>
        <dbReference type="EMBL" id="KAH0737589.1"/>
    </source>
</evidence>
<comment type="similarity">
    <text evidence="1">Belongs to the LOR family.</text>
</comment>
<protein>
    <recommendedName>
        <fullName evidence="4">Protein LURP-one-related 15</fullName>
    </recommendedName>
</protein>
<sequence length="206" mass="23321">MEGVNNKTIVIGPQFCSPQPLQLIIKKKVYFLGGHGYEVKDDYDNIVFTIENALGFFRSKLIIFDAANVPILTLKSKHFTWHSRWQTFKGDSTDEKDLIFSAKNSSMFQFTRNLDIFLANNISEQVCDFRMKTSYMESNCDIFVGQSSTLIAQMDKKYTAGSVFLGRDKFMVKVNSNVDHAFIVSLIVILEEISSSGQSSTHSSTH</sequence>